<dbReference type="PANTHER" id="PTHR43132">
    <property type="entry name" value="ARSENICAL RESISTANCE OPERON REPRESSOR ARSR-RELATED"/>
    <property type="match status" value="1"/>
</dbReference>
<dbReference type="GO" id="GO:0003700">
    <property type="term" value="F:DNA-binding transcription factor activity"/>
    <property type="evidence" value="ECO:0007669"/>
    <property type="project" value="InterPro"/>
</dbReference>
<dbReference type="InterPro" id="IPR011991">
    <property type="entry name" value="ArsR-like_HTH"/>
</dbReference>
<dbReference type="PANTHER" id="PTHR43132:SF2">
    <property type="entry name" value="ARSENICAL RESISTANCE OPERON REPRESSOR ARSR-RELATED"/>
    <property type="match status" value="1"/>
</dbReference>
<dbReference type="InterPro" id="IPR036388">
    <property type="entry name" value="WH-like_DNA-bd_sf"/>
</dbReference>
<keyword evidence="1" id="KW-0805">Transcription regulation</keyword>
<dbReference type="SMART" id="SM00418">
    <property type="entry name" value="HTH_ARSR"/>
    <property type="match status" value="1"/>
</dbReference>
<dbReference type="InterPro" id="IPR036390">
    <property type="entry name" value="WH_DNA-bd_sf"/>
</dbReference>
<feature type="region of interest" description="Disordered" evidence="4">
    <location>
        <begin position="119"/>
        <end position="138"/>
    </location>
</feature>
<dbReference type="NCBIfam" id="NF033788">
    <property type="entry name" value="HTH_metalloreg"/>
    <property type="match status" value="1"/>
</dbReference>
<dbReference type="RefSeq" id="WP_183195796.1">
    <property type="nucleotide sequence ID" value="NZ_JACIDA010000001.1"/>
</dbReference>
<dbReference type="EMBL" id="JACIDA010000001">
    <property type="protein sequence ID" value="MBB3871638.1"/>
    <property type="molecule type" value="Genomic_DNA"/>
</dbReference>
<reference evidence="6 7" key="1">
    <citation type="submission" date="2020-08" db="EMBL/GenBank/DDBJ databases">
        <title>Genomic Encyclopedia of Type Strains, Phase IV (KMG-IV): sequencing the most valuable type-strain genomes for metagenomic binning, comparative biology and taxonomic classification.</title>
        <authorList>
            <person name="Goeker M."/>
        </authorList>
    </citation>
    <scope>NUCLEOTIDE SEQUENCE [LARGE SCALE GENOMIC DNA]</scope>
    <source>
        <strain evidence="6 7">DSM 14878</strain>
    </source>
</reference>
<dbReference type="PROSITE" id="PS50987">
    <property type="entry name" value="HTH_ARSR_2"/>
    <property type="match status" value="1"/>
</dbReference>
<protein>
    <submittedName>
        <fullName evidence="6">DNA-binding transcriptional ArsR family regulator</fullName>
    </submittedName>
</protein>
<dbReference type="AlphaFoldDB" id="A0A7W6A1Q4"/>
<comment type="caution">
    <text evidence="6">The sequence shown here is derived from an EMBL/GenBank/DDBJ whole genome shotgun (WGS) entry which is preliminary data.</text>
</comment>
<sequence>MSDDQAAAMGRLKDKAPQAAELLRQLANANRLLILCHIAAEERSVGQLEADLGIKQPALSQQLAELRQYGLVKTRRQSRSIYYSIADDRAQAVMGMLYEIFCGDGEAIAARAQHPAGASVRTADASARPRGDAAQFARVTPVARR</sequence>
<name>A0A7W6A1Q4_9CAUL</name>
<accession>A0A7W6A1Q4</accession>
<dbReference type="InterPro" id="IPR001845">
    <property type="entry name" value="HTH_ArsR_DNA-bd_dom"/>
</dbReference>
<dbReference type="PRINTS" id="PR00778">
    <property type="entry name" value="HTHARSR"/>
</dbReference>
<dbReference type="Gene3D" id="1.10.10.10">
    <property type="entry name" value="Winged helix-like DNA-binding domain superfamily/Winged helix DNA-binding domain"/>
    <property type="match status" value="1"/>
</dbReference>
<evidence type="ECO:0000256" key="4">
    <source>
        <dbReference type="SAM" id="MobiDB-lite"/>
    </source>
</evidence>
<dbReference type="SUPFAM" id="SSF46785">
    <property type="entry name" value="Winged helix' DNA-binding domain"/>
    <property type="match status" value="1"/>
</dbReference>
<dbReference type="Pfam" id="PF01022">
    <property type="entry name" value="HTH_5"/>
    <property type="match status" value="1"/>
</dbReference>
<keyword evidence="2 6" id="KW-0238">DNA-binding</keyword>
<evidence type="ECO:0000313" key="6">
    <source>
        <dbReference type="EMBL" id="MBB3871638.1"/>
    </source>
</evidence>
<proteinExistence type="predicted"/>
<keyword evidence="3" id="KW-0804">Transcription</keyword>
<evidence type="ECO:0000256" key="3">
    <source>
        <dbReference type="ARBA" id="ARBA00023163"/>
    </source>
</evidence>
<evidence type="ECO:0000259" key="5">
    <source>
        <dbReference type="PROSITE" id="PS50987"/>
    </source>
</evidence>
<dbReference type="GO" id="GO:0003677">
    <property type="term" value="F:DNA binding"/>
    <property type="evidence" value="ECO:0007669"/>
    <property type="project" value="UniProtKB-KW"/>
</dbReference>
<evidence type="ECO:0000256" key="1">
    <source>
        <dbReference type="ARBA" id="ARBA00023015"/>
    </source>
</evidence>
<feature type="domain" description="HTH arsR-type" evidence="5">
    <location>
        <begin position="12"/>
        <end position="105"/>
    </location>
</feature>
<organism evidence="6 7">
    <name type="scientific">Brevundimonas mediterranea</name>
    <dbReference type="NCBI Taxonomy" id="74329"/>
    <lineage>
        <taxon>Bacteria</taxon>
        <taxon>Pseudomonadati</taxon>
        <taxon>Pseudomonadota</taxon>
        <taxon>Alphaproteobacteria</taxon>
        <taxon>Caulobacterales</taxon>
        <taxon>Caulobacteraceae</taxon>
        <taxon>Brevundimonas</taxon>
    </lineage>
</organism>
<evidence type="ECO:0000313" key="7">
    <source>
        <dbReference type="Proteomes" id="UP000532936"/>
    </source>
</evidence>
<dbReference type="CDD" id="cd00090">
    <property type="entry name" value="HTH_ARSR"/>
    <property type="match status" value="1"/>
</dbReference>
<dbReference type="InterPro" id="IPR051011">
    <property type="entry name" value="Metal_resp_trans_reg"/>
</dbReference>
<evidence type="ECO:0000256" key="2">
    <source>
        <dbReference type="ARBA" id="ARBA00023125"/>
    </source>
</evidence>
<dbReference type="Proteomes" id="UP000532936">
    <property type="component" value="Unassembled WGS sequence"/>
</dbReference>
<gene>
    <name evidence="6" type="ORF">GGR11_001152</name>
</gene>